<feature type="region of interest" description="Disordered" evidence="4">
    <location>
        <begin position="286"/>
        <end position="327"/>
    </location>
</feature>
<feature type="compositionally biased region" description="Low complexity" evidence="4">
    <location>
        <begin position="299"/>
        <end position="308"/>
    </location>
</feature>
<organism evidence="7 8">
    <name type="scientific">Paenibacillus chitinolyticus</name>
    <dbReference type="NCBI Taxonomy" id="79263"/>
    <lineage>
        <taxon>Bacteria</taxon>
        <taxon>Bacillati</taxon>
        <taxon>Bacillota</taxon>
        <taxon>Bacilli</taxon>
        <taxon>Bacillales</taxon>
        <taxon>Paenibacillaceae</taxon>
        <taxon>Paenibacillus</taxon>
    </lineage>
</organism>
<accession>A0A410WRF0</accession>
<dbReference type="EMBL" id="CP026520">
    <property type="protein sequence ID" value="QAV16998.1"/>
    <property type="molecule type" value="Genomic_DNA"/>
</dbReference>
<evidence type="ECO:0000256" key="2">
    <source>
        <dbReference type="ARBA" id="ARBA00023004"/>
    </source>
</evidence>
<evidence type="ECO:0000313" key="7">
    <source>
        <dbReference type="EMBL" id="QAV16998.1"/>
    </source>
</evidence>
<feature type="region of interest" description="Disordered" evidence="4">
    <location>
        <begin position="369"/>
        <end position="397"/>
    </location>
</feature>
<dbReference type="Pfam" id="PF04055">
    <property type="entry name" value="Radical_SAM"/>
    <property type="match status" value="1"/>
</dbReference>
<dbReference type="OrthoDB" id="9785699at2"/>
<evidence type="ECO:0000313" key="9">
    <source>
        <dbReference type="Proteomes" id="UP001527202"/>
    </source>
</evidence>
<dbReference type="AlphaFoldDB" id="A0A410WRF0"/>
<evidence type="ECO:0000259" key="5">
    <source>
        <dbReference type="PROSITE" id="PS51918"/>
    </source>
</evidence>
<keyword evidence="9" id="KW-1185">Reference proteome</keyword>
<keyword evidence="3" id="KW-0411">Iron-sulfur</keyword>
<feature type="domain" description="Radical SAM core" evidence="5">
    <location>
        <begin position="21"/>
        <end position="252"/>
    </location>
</feature>
<sequence>MNPVRYEKITAKQVLNPVKTPAMPFEHSINPYRGCQHGCSFCYARAMHAFLGLNGDDTFQTNILMKENAPEALREQLRKAARSRKGLAGIGRIAIGTATDPYQQAEGRAKLTRGCLEVLTEYPVPLTITTRSPLILRDLDLLRKLPVYAVNISLNTLNRTTWRNFEPGAPSPSKRLETVRALTDAGIPAGIFMAPMLPYITDGRDELEELIAAAAEHGAQFVMASYLRLSASDVKVWFFETIRRHYPQLVGKYAGLYASSAYAPREYRDPVRRYVDELLERYGLRDLDEEEEAPRPGERAAGAATPGRSSGKPLEIAWEPPAGSPGSACGGCPAANAGAGAVASAGAAASASAVASAGAAADGGFAGAAGDSASRRGFADGSRTARQSAGTPGAAQAVAAADGTAAAEAGMPLALEPDSPPAQLVFTF</sequence>
<dbReference type="PANTHER" id="PTHR43432:SF3">
    <property type="entry name" value="SLR0285 PROTEIN"/>
    <property type="match status" value="1"/>
</dbReference>
<dbReference type="SFLD" id="SFLDG01084">
    <property type="entry name" value="Uncharacterised_Radical_SAM_Su"/>
    <property type="match status" value="1"/>
</dbReference>
<dbReference type="Proteomes" id="UP000288943">
    <property type="component" value="Chromosome"/>
</dbReference>
<dbReference type="InterPro" id="IPR006638">
    <property type="entry name" value="Elp3/MiaA/NifB-like_rSAM"/>
</dbReference>
<dbReference type="Proteomes" id="UP001527202">
    <property type="component" value="Unassembled WGS sequence"/>
</dbReference>
<evidence type="ECO:0000256" key="3">
    <source>
        <dbReference type="ARBA" id="ARBA00023014"/>
    </source>
</evidence>
<evidence type="ECO:0000313" key="6">
    <source>
        <dbReference type="EMBL" id="MCY9598788.1"/>
    </source>
</evidence>
<dbReference type="PROSITE" id="PS51918">
    <property type="entry name" value="RADICAL_SAM"/>
    <property type="match status" value="1"/>
</dbReference>
<gene>
    <name evidence="6" type="ORF">M5X16_23815</name>
    <name evidence="7" type="ORF">PC41400_04575</name>
</gene>
<dbReference type="EMBL" id="JAMDMJ010000035">
    <property type="protein sequence ID" value="MCY9598788.1"/>
    <property type="molecule type" value="Genomic_DNA"/>
</dbReference>
<reference evidence="7 8" key="1">
    <citation type="submission" date="2018-01" db="EMBL/GenBank/DDBJ databases">
        <title>The whole genome sequencing and assembly of Paenibacillus chitinolyticus KCCM 41400 strain.</title>
        <authorList>
            <person name="Kim J.-Y."/>
            <person name="Park M.-K."/>
            <person name="Lee Y.-J."/>
            <person name="Yi H."/>
            <person name="Bahn Y.-S."/>
            <person name="Kim J.F."/>
            <person name="Lee D.-W."/>
        </authorList>
    </citation>
    <scope>NUCLEOTIDE SEQUENCE [LARGE SCALE GENOMIC DNA]</scope>
    <source>
        <strain evidence="7 8">KCCM 41400</strain>
    </source>
</reference>
<reference evidence="6 9" key="2">
    <citation type="submission" date="2022-05" db="EMBL/GenBank/DDBJ databases">
        <title>Genome Sequencing of Bee-Associated Microbes.</title>
        <authorList>
            <person name="Dunlap C."/>
        </authorList>
    </citation>
    <scope>NUCLEOTIDE SEQUENCE [LARGE SCALE GENOMIC DNA]</scope>
    <source>
        <strain evidence="6 9">NRRL B-23120</strain>
    </source>
</reference>
<name>A0A410WRF0_9BACL</name>
<proteinExistence type="predicted"/>
<dbReference type="GO" id="GO:0046872">
    <property type="term" value="F:metal ion binding"/>
    <property type="evidence" value="ECO:0007669"/>
    <property type="project" value="UniProtKB-KW"/>
</dbReference>
<dbReference type="GO" id="GO:0003824">
    <property type="term" value="F:catalytic activity"/>
    <property type="evidence" value="ECO:0007669"/>
    <property type="project" value="InterPro"/>
</dbReference>
<keyword evidence="1" id="KW-0479">Metal-binding</keyword>
<dbReference type="CDD" id="cd01335">
    <property type="entry name" value="Radical_SAM"/>
    <property type="match status" value="1"/>
</dbReference>
<dbReference type="RefSeq" id="WP_042234192.1">
    <property type="nucleotide sequence ID" value="NZ_CP026520.1"/>
</dbReference>
<dbReference type="SUPFAM" id="SSF102114">
    <property type="entry name" value="Radical SAM enzymes"/>
    <property type="match status" value="1"/>
</dbReference>
<keyword evidence="2" id="KW-0408">Iron</keyword>
<dbReference type="Gene3D" id="3.80.30.30">
    <property type="match status" value="1"/>
</dbReference>
<dbReference type="SMART" id="SM00729">
    <property type="entry name" value="Elp3"/>
    <property type="match status" value="1"/>
</dbReference>
<dbReference type="InterPro" id="IPR040086">
    <property type="entry name" value="MJ0683-like"/>
</dbReference>
<evidence type="ECO:0000256" key="1">
    <source>
        <dbReference type="ARBA" id="ARBA00022723"/>
    </source>
</evidence>
<dbReference type="InterPro" id="IPR007197">
    <property type="entry name" value="rSAM"/>
</dbReference>
<dbReference type="InterPro" id="IPR058240">
    <property type="entry name" value="rSAM_sf"/>
</dbReference>
<dbReference type="GO" id="GO:0051536">
    <property type="term" value="F:iron-sulfur cluster binding"/>
    <property type="evidence" value="ECO:0007669"/>
    <property type="project" value="UniProtKB-KW"/>
</dbReference>
<dbReference type="PANTHER" id="PTHR43432">
    <property type="entry name" value="SLR0285 PROTEIN"/>
    <property type="match status" value="1"/>
</dbReference>
<protein>
    <submittedName>
        <fullName evidence="7">Radical SAM protein</fullName>
    </submittedName>
</protein>
<evidence type="ECO:0000256" key="4">
    <source>
        <dbReference type="SAM" id="MobiDB-lite"/>
    </source>
</evidence>
<dbReference type="KEGG" id="pchi:PC41400_04575"/>
<dbReference type="GeneID" id="95374086"/>
<dbReference type="SFLD" id="SFLDS00029">
    <property type="entry name" value="Radical_SAM"/>
    <property type="match status" value="1"/>
</dbReference>
<evidence type="ECO:0000313" key="8">
    <source>
        <dbReference type="Proteomes" id="UP000288943"/>
    </source>
</evidence>